<dbReference type="Proteomes" id="UP000003704">
    <property type="component" value="Unassembled WGS sequence"/>
</dbReference>
<accession>I7ZEM8</accession>
<dbReference type="InterPro" id="IPR032710">
    <property type="entry name" value="NTF2-like_dom_sf"/>
</dbReference>
<keyword evidence="1" id="KW-0732">Signal</keyword>
<proteinExistence type="predicted"/>
<sequence>MRSSRIALAGLALLLAACDSTPPEADDAALRDSVEQTELSFARSMAERDFAAFEALLSDEAVFVHDGGVLRGKSAIAAVWKPYFASPQAPFSWKPEHVAVLASGTLAQSSGPVLNPQGQVIGRFHSIWRREKSGSWRIVFDDGDAVTLCAPAGAAL</sequence>
<name>I7ZEM8_9GAMM</name>
<evidence type="ECO:0000313" key="3">
    <source>
        <dbReference type="EMBL" id="EIT70349.1"/>
    </source>
</evidence>
<organism evidence="3 4">
    <name type="scientific">Hydrocarboniphaga effusa AP103</name>
    <dbReference type="NCBI Taxonomy" id="1172194"/>
    <lineage>
        <taxon>Bacteria</taxon>
        <taxon>Pseudomonadati</taxon>
        <taxon>Pseudomonadota</taxon>
        <taxon>Gammaproteobacteria</taxon>
        <taxon>Nevskiales</taxon>
        <taxon>Nevskiaceae</taxon>
        <taxon>Hydrocarboniphaga</taxon>
    </lineage>
</organism>
<comment type="caution">
    <text evidence="3">The sequence shown here is derived from an EMBL/GenBank/DDBJ whole genome shotgun (WGS) entry which is preliminary data.</text>
</comment>
<evidence type="ECO:0000313" key="4">
    <source>
        <dbReference type="Proteomes" id="UP000003704"/>
    </source>
</evidence>
<evidence type="ECO:0000259" key="2">
    <source>
        <dbReference type="Pfam" id="PF14534"/>
    </source>
</evidence>
<dbReference type="EMBL" id="AKGD01000001">
    <property type="protein sequence ID" value="EIT70349.1"/>
    <property type="molecule type" value="Genomic_DNA"/>
</dbReference>
<dbReference type="OrthoDB" id="6385935at2"/>
<feature type="domain" description="DUF4440" evidence="2">
    <location>
        <begin position="35"/>
        <end position="138"/>
    </location>
</feature>
<evidence type="ECO:0000256" key="1">
    <source>
        <dbReference type="SAM" id="SignalP"/>
    </source>
</evidence>
<dbReference type="PROSITE" id="PS51257">
    <property type="entry name" value="PROKAR_LIPOPROTEIN"/>
    <property type="match status" value="1"/>
</dbReference>
<reference evidence="3 4" key="1">
    <citation type="journal article" date="2012" name="J. Bacteriol.">
        <title>Genome Sequence of n-Alkane-Degrading Hydrocarboniphaga effusa Strain AP103T (ATCC BAA-332T).</title>
        <authorList>
            <person name="Chang H.K."/>
            <person name="Zylstra G.J."/>
            <person name="Chae J.C."/>
        </authorList>
    </citation>
    <scope>NUCLEOTIDE SEQUENCE [LARGE SCALE GENOMIC DNA]</scope>
    <source>
        <strain evidence="3 4">AP103</strain>
    </source>
</reference>
<gene>
    <name evidence="3" type="ORF">WQQ_04860</name>
</gene>
<dbReference type="AlphaFoldDB" id="I7ZEM8"/>
<dbReference type="Pfam" id="PF14534">
    <property type="entry name" value="DUF4440"/>
    <property type="match status" value="1"/>
</dbReference>
<keyword evidence="4" id="KW-1185">Reference proteome</keyword>
<dbReference type="SUPFAM" id="SSF54427">
    <property type="entry name" value="NTF2-like"/>
    <property type="match status" value="1"/>
</dbReference>
<dbReference type="Gene3D" id="3.10.450.50">
    <property type="match status" value="1"/>
</dbReference>
<dbReference type="RefSeq" id="WP_007183445.1">
    <property type="nucleotide sequence ID" value="NZ_AKGD01000001.1"/>
</dbReference>
<protein>
    <recommendedName>
        <fullName evidence="2">DUF4440 domain-containing protein</fullName>
    </recommendedName>
</protein>
<dbReference type="STRING" id="1172194.WQQ_04860"/>
<feature type="signal peptide" evidence="1">
    <location>
        <begin position="1"/>
        <end position="25"/>
    </location>
</feature>
<dbReference type="InterPro" id="IPR027843">
    <property type="entry name" value="DUF4440"/>
</dbReference>
<feature type="chain" id="PRO_5003713117" description="DUF4440 domain-containing protein" evidence="1">
    <location>
        <begin position="26"/>
        <end position="156"/>
    </location>
</feature>